<evidence type="ECO:0000313" key="3">
    <source>
        <dbReference type="Proteomes" id="UP000642748"/>
    </source>
</evidence>
<keyword evidence="1" id="KW-0472">Membrane</keyword>
<name>A0A8J3VTS3_9ACTN</name>
<keyword evidence="1" id="KW-1133">Transmembrane helix</keyword>
<dbReference type="AlphaFoldDB" id="A0A8J3VTS3"/>
<gene>
    <name evidence="2" type="ORF">Raf01_61530</name>
</gene>
<evidence type="ECO:0000313" key="2">
    <source>
        <dbReference type="EMBL" id="GIH17981.1"/>
    </source>
</evidence>
<comment type="caution">
    <text evidence="2">The sequence shown here is derived from an EMBL/GenBank/DDBJ whole genome shotgun (WGS) entry which is preliminary data.</text>
</comment>
<dbReference type="RefSeq" id="WP_203921507.1">
    <property type="nucleotide sequence ID" value="NZ_BONZ01000061.1"/>
</dbReference>
<keyword evidence="3" id="KW-1185">Reference proteome</keyword>
<organism evidence="2 3">
    <name type="scientific">Rugosimonospora africana</name>
    <dbReference type="NCBI Taxonomy" id="556532"/>
    <lineage>
        <taxon>Bacteria</taxon>
        <taxon>Bacillati</taxon>
        <taxon>Actinomycetota</taxon>
        <taxon>Actinomycetes</taxon>
        <taxon>Micromonosporales</taxon>
        <taxon>Micromonosporaceae</taxon>
        <taxon>Rugosimonospora</taxon>
    </lineage>
</organism>
<evidence type="ECO:0000256" key="1">
    <source>
        <dbReference type="SAM" id="Phobius"/>
    </source>
</evidence>
<keyword evidence="1" id="KW-0812">Transmembrane</keyword>
<protein>
    <submittedName>
        <fullName evidence="2">Uncharacterized protein</fullName>
    </submittedName>
</protein>
<dbReference type="EMBL" id="BONZ01000061">
    <property type="protein sequence ID" value="GIH17981.1"/>
    <property type="molecule type" value="Genomic_DNA"/>
</dbReference>
<sequence>MNHRTDQANFRRAFAARWERSSPEQQGRLALILWGHAVAAVLTDGGLAACLALSATRIWRRRDQGWVRATADGGYWKTAAGLALAAAARRAGRRHLVRRLTAEEAGDGAARAHDVP</sequence>
<reference evidence="2" key="1">
    <citation type="submission" date="2021-01" db="EMBL/GenBank/DDBJ databases">
        <title>Whole genome shotgun sequence of Rugosimonospora africana NBRC 104875.</title>
        <authorList>
            <person name="Komaki H."/>
            <person name="Tamura T."/>
        </authorList>
    </citation>
    <scope>NUCLEOTIDE SEQUENCE</scope>
    <source>
        <strain evidence="2">NBRC 104875</strain>
    </source>
</reference>
<proteinExistence type="predicted"/>
<dbReference type="Proteomes" id="UP000642748">
    <property type="component" value="Unassembled WGS sequence"/>
</dbReference>
<feature type="transmembrane region" description="Helical" evidence="1">
    <location>
        <begin position="31"/>
        <end position="53"/>
    </location>
</feature>
<accession>A0A8J3VTS3</accession>